<comment type="caution">
    <text evidence="2">The sequence shown here is derived from an EMBL/GenBank/DDBJ whole genome shotgun (WGS) entry which is preliminary data.</text>
</comment>
<feature type="domain" description="DUF7931" evidence="1">
    <location>
        <begin position="11"/>
        <end position="142"/>
    </location>
</feature>
<sequence>MNSELITSWSEHDSSLLKILELASQTLSIFDADLTKLRLERPANAELLRRFLSSDRQNRLRIAVKNAEPFRRDSPRLMKLLATYTQNMTMIECPPHLASLNDSICIADDRHALIRFHTDSARAKSIIDNIEECAPYVQRFEDILKEGGEQVCASTLGL</sequence>
<accession>A0A9D7F749</accession>
<name>A0A9D7F749_9RHOO</name>
<dbReference type="Pfam" id="PF25559">
    <property type="entry name" value="DUF7931"/>
    <property type="match status" value="1"/>
</dbReference>
<dbReference type="Proteomes" id="UP000886602">
    <property type="component" value="Unassembled WGS sequence"/>
</dbReference>
<dbReference type="EMBL" id="JADJNC010000014">
    <property type="protein sequence ID" value="MBK7423339.1"/>
    <property type="molecule type" value="Genomic_DNA"/>
</dbReference>
<dbReference type="InterPro" id="IPR057691">
    <property type="entry name" value="DUF7931"/>
</dbReference>
<evidence type="ECO:0000313" key="2">
    <source>
        <dbReference type="EMBL" id="MBK7423339.1"/>
    </source>
</evidence>
<proteinExistence type="predicted"/>
<gene>
    <name evidence="2" type="ORF">IPJ48_09695</name>
</gene>
<dbReference type="AlphaFoldDB" id="A0A9D7F749"/>
<evidence type="ECO:0000313" key="3">
    <source>
        <dbReference type="Proteomes" id="UP000886602"/>
    </source>
</evidence>
<protein>
    <recommendedName>
        <fullName evidence="1">DUF7931 domain-containing protein</fullName>
    </recommendedName>
</protein>
<organism evidence="2 3">
    <name type="scientific">Candidatus Propionivibrio dominans</name>
    <dbReference type="NCBI Taxonomy" id="2954373"/>
    <lineage>
        <taxon>Bacteria</taxon>
        <taxon>Pseudomonadati</taxon>
        <taxon>Pseudomonadota</taxon>
        <taxon>Betaproteobacteria</taxon>
        <taxon>Rhodocyclales</taxon>
        <taxon>Rhodocyclaceae</taxon>
        <taxon>Propionivibrio</taxon>
    </lineage>
</organism>
<reference evidence="2" key="1">
    <citation type="submission" date="2020-10" db="EMBL/GenBank/DDBJ databases">
        <title>Connecting structure to function with the recovery of over 1000 high-quality activated sludge metagenome-assembled genomes encoding full-length rRNA genes using long-read sequencing.</title>
        <authorList>
            <person name="Singleton C.M."/>
            <person name="Petriglieri F."/>
            <person name="Kristensen J.M."/>
            <person name="Kirkegaard R.H."/>
            <person name="Michaelsen T.Y."/>
            <person name="Andersen M.H."/>
            <person name="Karst S.M."/>
            <person name="Dueholm M.S."/>
            <person name="Nielsen P.H."/>
            <person name="Albertsen M."/>
        </authorList>
    </citation>
    <scope>NUCLEOTIDE SEQUENCE</scope>
    <source>
        <strain evidence="2">EsbW_18-Q3-R4-48_MAXAC.044</strain>
    </source>
</reference>
<evidence type="ECO:0000259" key="1">
    <source>
        <dbReference type="Pfam" id="PF25559"/>
    </source>
</evidence>